<gene>
    <name evidence="2" type="ORF">ACFQRB_07550</name>
</gene>
<keyword evidence="1" id="KW-0812">Transmembrane</keyword>
<dbReference type="AlphaFoldDB" id="A0ABD5XML5"/>
<reference evidence="2 3" key="1">
    <citation type="journal article" date="2019" name="Int. J. Syst. Evol. Microbiol.">
        <title>The Global Catalogue of Microorganisms (GCM) 10K type strain sequencing project: providing services to taxonomists for standard genome sequencing and annotation.</title>
        <authorList>
            <consortium name="The Broad Institute Genomics Platform"/>
            <consortium name="The Broad Institute Genome Sequencing Center for Infectious Disease"/>
            <person name="Wu L."/>
            <person name="Ma J."/>
        </authorList>
    </citation>
    <scope>NUCLEOTIDE SEQUENCE [LARGE SCALE GENOMIC DNA]</scope>
    <source>
        <strain evidence="2 3">DT92</strain>
    </source>
</reference>
<sequence>MDSNSLPMAPDLGAFPRIVGAVVLAIFVGAVAFLALAVAAGVLAA</sequence>
<feature type="transmembrane region" description="Helical" evidence="1">
    <location>
        <begin position="20"/>
        <end position="44"/>
    </location>
</feature>
<protein>
    <submittedName>
        <fullName evidence="2">Uncharacterized protein</fullName>
    </submittedName>
</protein>
<keyword evidence="1" id="KW-0472">Membrane</keyword>
<organism evidence="2 3">
    <name type="scientific">Halobaculum litoreum</name>
    <dbReference type="NCBI Taxonomy" id="3031998"/>
    <lineage>
        <taxon>Archaea</taxon>
        <taxon>Methanobacteriati</taxon>
        <taxon>Methanobacteriota</taxon>
        <taxon>Stenosarchaea group</taxon>
        <taxon>Halobacteria</taxon>
        <taxon>Halobacteriales</taxon>
        <taxon>Haloferacaceae</taxon>
        <taxon>Halobaculum</taxon>
    </lineage>
</organism>
<dbReference type="Proteomes" id="UP001596368">
    <property type="component" value="Unassembled WGS sequence"/>
</dbReference>
<comment type="caution">
    <text evidence="2">The sequence shown here is derived from an EMBL/GenBank/DDBJ whole genome shotgun (WGS) entry which is preliminary data.</text>
</comment>
<accession>A0ABD5XML5</accession>
<evidence type="ECO:0000256" key="1">
    <source>
        <dbReference type="SAM" id="Phobius"/>
    </source>
</evidence>
<keyword evidence="1" id="KW-1133">Transmembrane helix</keyword>
<evidence type="ECO:0000313" key="3">
    <source>
        <dbReference type="Proteomes" id="UP001596368"/>
    </source>
</evidence>
<dbReference type="EMBL" id="JBHSZG010000001">
    <property type="protein sequence ID" value="MFC7136428.1"/>
    <property type="molecule type" value="Genomic_DNA"/>
</dbReference>
<keyword evidence="3" id="KW-1185">Reference proteome</keyword>
<evidence type="ECO:0000313" key="2">
    <source>
        <dbReference type="EMBL" id="MFC7136428.1"/>
    </source>
</evidence>
<proteinExistence type="predicted"/>
<dbReference type="RefSeq" id="WP_284012025.1">
    <property type="nucleotide sequence ID" value="NZ_CP126156.1"/>
</dbReference>
<dbReference type="GeneID" id="81121966"/>
<name>A0ABD5XML5_9EURY</name>